<dbReference type="Pfam" id="PF04321">
    <property type="entry name" value="RmlD_sub_bind"/>
    <property type="match status" value="1"/>
</dbReference>
<dbReference type="Gene3D" id="3.90.25.10">
    <property type="entry name" value="UDP-galactose 4-epimerase, domain 1"/>
    <property type="match status" value="1"/>
</dbReference>
<protein>
    <recommendedName>
        <fullName evidence="2">dTDP-4-dehydrorhamnose reductase</fullName>
        <ecNumber evidence="2">1.1.1.133</ecNumber>
    </recommendedName>
</protein>
<dbReference type="InterPro" id="IPR029903">
    <property type="entry name" value="RmlD-like-bd"/>
</dbReference>
<dbReference type="AlphaFoldDB" id="A0A3D1JKR4"/>
<dbReference type="UniPathway" id="UPA00124"/>
<feature type="domain" description="RmlD-like substrate binding" evidence="3">
    <location>
        <begin position="3"/>
        <end position="287"/>
    </location>
</feature>
<name>A0A3D1JKR4_9CHLR</name>
<keyword evidence="2" id="KW-0560">Oxidoreductase</keyword>
<comment type="function">
    <text evidence="2">Catalyzes the reduction of dTDP-6-deoxy-L-lyxo-4-hexulose to yield dTDP-L-rhamnose.</text>
</comment>
<comment type="similarity">
    <text evidence="1 2">Belongs to the dTDP-4-dehydrorhamnose reductase family.</text>
</comment>
<comment type="pathway">
    <text evidence="2">Carbohydrate biosynthesis; dTDP-L-rhamnose biosynthesis.</text>
</comment>
<dbReference type="STRING" id="229919.GCA_001050195_00116"/>
<dbReference type="Gene3D" id="3.40.50.720">
    <property type="entry name" value="NAD(P)-binding Rossmann-like Domain"/>
    <property type="match status" value="1"/>
</dbReference>
<reference evidence="4 5" key="1">
    <citation type="journal article" date="2018" name="Nat. Biotechnol.">
        <title>A standardized bacterial taxonomy based on genome phylogeny substantially revises the tree of life.</title>
        <authorList>
            <person name="Parks D.H."/>
            <person name="Chuvochina M."/>
            <person name="Waite D.W."/>
            <person name="Rinke C."/>
            <person name="Skarshewski A."/>
            <person name="Chaumeil P.A."/>
            <person name="Hugenholtz P."/>
        </authorList>
    </citation>
    <scope>NUCLEOTIDE SEQUENCE [LARGE SCALE GENOMIC DNA]</scope>
    <source>
        <strain evidence="4">UBA8781</strain>
    </source>
</reference>
<dbReference type="GO" id="GO:0008831">
    <property type="term" value="F:dTDP-4-dehydrorhamnose reductase activity"/>
    <property type="evidence" value="ECO:0007669"/>
    <property type="project" value="UniProtKB-EC"/>
</dbReference>
<evidence type="ECO:0000256" key="1">
    <source>
        <dbReference type="ARBA" id="ARBA00010944"/>
    </source>
</evidence>
<dbReference type="Proteomes" id="UP000264141">
    <property type="component" value="Unassembled WGS sequence"/>
</dbReference>
<dbReference type="PANTHER" id="PTHR10491:SF4">
    <property type="entry name" value="METHIONINE ADENOSYLTRANSFERASE 2 SUBUNIT BETA"/>
    <property type="match status" value="1"/>
</dbReference>
<gene>
    <name evidence="4" type="ORF">DEQ80_10855</name>
</gene>
<dbReference type="InterPro" id="IPR005913">
    <property type="entry name" value="dTDP_dehydrorham_reduct"/>
</dbReference>
<dbReference type="EMBL" id="DPBP01000041">
    <property type="protein sequence ID" value="HCE18348.1"/>
    <property type="molecule type" value="Genomic_DNA"/>
</dbReference>
<evidence type="ECO:0000259" key="3">
    <source>
        <dbReference type="Pfam" id="PF04321"/>
    </source>
</evidence>
<organism evidence="4 5">
    <name type="scientific">Anaerolinea thermolimosa</name>
    <dbReference type="NCBI Taxonomy" id="229919"/>
    <lineage>
        <taxon>Bacteria</taxon>
        <taxon>Bacillati</taxon>
        <taxon>Chloroflexota</taxon>
        <taxon>Anaerolineae</taxon>
        <taxon>Anaerolineales</taxon>
        <taxon>Anaerolineaceae</taxon>
        <taxon>Anaerolinea</taxon>
    </lineage>
</organism>
<evidence type="ECO:0000256" key="2">
    <source>
        <dbReference type="RuleBase" id="RU364082"/>
    </source>
</evidence>
<comment type="caution">
    <text evidence="4">The sequence shown here is derived from an EMBL/GenBank/DDBJ whole genome shotgun (WGS) entry which is preliminary data.</text>
</comment>
<evidence type="ECO:0000313" key="4">
    <source>
        <dbReference type="EMBL" id="HCE18348.1"/>
    </source>
</evidence>
<proteinExistence type="inferred from homology"/>
<dbReference type="SUPFAM" id="SSF51735">
    <property type="entry name" value="NAD(P)-binding Rossmann-fold domains"/>
    <property type="match status" value="1"/>
</dbReference>
<dbReference type="GO" id="GO:0019305">
    <property type="term" value="P:dTDP-rhamnose biosynthetic process"/>
    <property type="evidence" value="ECO:0007669"/>
    <property type="project" value="UniProtKB-UniPathway"/>
</dbReference>
<dbReference type="EC" id="1.1.1.133" evidence="2"/>
<dbReference type="CDD" id="cd05254">
    <property type="entry name" value="dTDP_HR_like_SDR_e"/>
    <property type="match status" value="1"/>
</dbReference>
<dbReference type="InterPro" id="IPR036291">
    <property type="entry name" value="NAD(P)-bd_dom_sf"/>
</dbReference>
<dbReference type="PANTHER" id="PTHR10491">
    <property type="entry name" value="DTDP-4-DEHYDRORHAMNOSE REDUCTASE"/>
    <property type="match status" value="1"/>
</dbReference>
<keyword evidence="2" id="KW-0521">NADP</keyword>
<evidence type="ECO:0000313" key="5">
    <source>
        <dbReference type="Proteomes" id="UP000264141"/>
    </source>
</evidence>
<sequence length="305" mass="33083">MKKLLVTGASGLLGLNLCLDAAGSYEVTGLVNRHGLQGTPFRTVRADLSLPGEAARIIEALRPDFVVHTAALANLDACEQNPLLSARLNAELPGEIAEVCRRLGVRWVHISTDAVFDGARGGYSEVDEPNPLGVYARDKLAGEKAAASDPRALIARVNFFGWSLTGARSLAEFFYYNLAAGKPVKGFTDVYFCPLLANHLGSILLEMLEKGMNGLYHVLSRECLSKYQFGVNLARRFGLDESLIMPTSVHDSGLAARRSPNLTLRVDKLEAALGRTMPGQAEEMDAFAKLWETGRPQQLKALLEG</sequence>
<accession>A0A3D1JKR4</accession>